<evidence type="ECO:0000313" key="2">
    <source>
        <dbReference type="EMBL" id="CAB4041173.1"/>
    </source>
</evidence>
<comment type="caution">
    <text evidence="2">The sequence shown here is derived from an EMBL/GenBank/DDBJ whole genome shotgun (WGS) entry which is preliminary data.</text>
</comment>
<dbReference type="PANTHER" id="PTHR37984">
    <property type="entry name" value="PROTEIN CBG26694"/>
    <property type="match status" value="1"/>
</dbReference>
<feature type="non-terminal residue" evidence="2">
    <location>
        <position position="1"/>
    </location>
</feature>
<dbReference type="Gene3D" id="3.30.70.270">
    <property type="match status" value="3"/>
</dbReference>
<reference evidence="2" key="1">
    <citation type="submission" date="2020-04" db="EMBL/GenBank/DDBJ databases">
        <authorList>
            <person name="Alioto T."/>
            <person name="Alioto T."/>
            <person name="Gomez Garrido J."/>
        </authorList>
    </citation>
    <scope>NUCLEOTIDE SEQUENCE</scope>
    <source>
        <strain evidence="2">A484AB</strain>
    </source>
</reference>
<name>A0A7D9LZK4_PARCT</name>
<dbReference type="EMBL" id="CACRXK020027880">
    <property type="protein sequence ID" value="CAB4041173.1"/>
    <property type="molecule type" value="Genomic_DNA"/>
</dbReference>
<dbReference type="GO" id="GO:0003824">
    <property type="term" value="F:catalytic activity"/>
    <property type="evidence" value="ECO:0007669"/>
    <property type="project" value="UniProtKB-KW"/>
</dbReference>
<gene>
    <name evidence="2" type="ORF">PACLA_8A001713</name>
</gene>
<dbReference type="InterPro" id="IPR041577">
    <property type="entry name" value="RT_RNaseH_2"/>
</dbReference>
<dbReference type="CDD" id="cd09274">
    <property type="entry name" value="RNase_HI_RT_Ty3"/>
    <property type="match status" value="1"/>
</dbReference>
<dbReference type="Pfam" id="PF17919">
    <property type="entry name" value="RT_RNaseH_2"/>
    <property type="match status" value="1"/>
</dbReference>
<dbReference type="PANTHER" id="PTHR37984:SF5">
    <property type="entry name" value="PROTEIN NYNRIN-LIKE"/>
    <property type="match status" value="1"/>
</dbReference>
<dbReference type="InterPro" id="IPR043128">
    <property type="entry name" value="Rev_trsase/Diguanyl_cyclase"/>
</dbReference>
<organism evidence="2 3">
    <name type="scientific">Paramuricea clavata</name>
    <name type="common">Red gorgonian</name>
    <name type="synonym">Violescent sea-whip</name>
    <dbReference type="NCBI Taxonomy" id="317549"/>
    <lineage>
        <taxon>Eukaryota</taxon>
        <taxon>Metazoa</taxon>
        <taxon>Cnidaria</taxon>
        <taxon>Anthozoa</taxon>
        <taxon>Octocorallia</taxon>
        <taxon>Malacalcyonacea</taxon>
        <taxon>Plexauridae</taxon>
        <taxon>Paramuricea</taxon>
    </lineage>
</organism>
<dbReference type="SUPFAM" id="SSF56672">
    <property type="entry name" value="DNA/RNA polymerases"/>
    <property type="match status" value="1"/>
</dbReference>
<proteinExistence type="predicted"/>
<accession>A0A7D9LZK4</accession>
<keyword evidence="3" id="KW-1185">Reference proteome</keyword>
<evidence type="ECO:0000256" key="1">
    <source>
        <dbReference type="ARBA" id="ARBA00023268"/>
    </source>
</evidence>
<dbReference type="InterPro" id="IPR043502">
    <property type="entry name" value="DNA/RNA_pol_sf"/>
</dbReference>
<dbReference type="InterPro" id="IPR050951">
    <property type="entry name" value="Retrovirus_Pol_polyprotein"/>
</dbReference>
<dbReference type="Proteomes" id="UP001152795">
    <property type="component" value="Unassembled WGS sequence"/>
</dbReference>
<keyword evidence="1" id="KW-0511">Multifunctional enzyme</keyword>
<evidence type="ECO:0000313" key="3">
    <source>
        <dbReference type="Proteomes" id="UP001152795"/>
    </source>
</evidence>
<sequence length="499" mass="56440">EWHIIDNPCELVLAGRIAEELGIIKFDAKPTVFQPVQMIHSTDNKETLQNILQQFPQNFEGLGKLKNHQVKLHVDTSIKPVTTPARPVPYHLKERVTKEIEKMIKQDVIEEHPATKPAPWISNAVIAPKADGAIRMTLDARNVNKAIQSSNLPIPRQEDIKAKLSGATHLIHDDLIVATTTNTEHNEAIEAVMNAISNAGITLNPDKCTFGVPEIGFWGLRIGSDGVRPDPAKVEALDHMTPPQSKEELTSFLCMMQSNSDFIPNFAQLAAKLRELTKKHARFVWNTEYQTAYEVLIARFKQNTLLQYFEMSTQTFLFTDAHQTGLGAMLAQGDSIENARPVAIASRTTNAAEQRYPQIDLEALAIDFALRRFRQYIVGSPTKIQVITDHQPLCSIFNGKRQGSIRTERIKLRHQDIRFTVTYQRGKINQSDYLSRHAKPIEADARGTARSRRPQQPTVYASHHPDHRLHGYWNYRTSYPERSNPQKDCNTCQPGVNLD</sequence>
<protein>
    <submittedName>
        <fullName evidence="2">Uncharacterized protein</fullName>
    </submittedName>
</protein>
<dbReference type="OrthoDB" id="427924at2759"/>
<dbReference type="AlphaFoldDB" id="A0A7D9LZK4"/>
<dbReference type="Gene3D" id="3.10.10.10">
    <property type="entry name" value="HIV Type 1 Reverse Transcriptase, subunit A, domain 1"/>
    <property type="match status" value="1"/>
</dbReference>